<evidence type="ECO:0000256" key="1">
    <source>
        <dbReference type="ARBA" id="ARBA00022679"/>
    </source>
</evidence>
<reference evidence="5" key="1">
    <citation type="submission" date="2018-12" db="EMBL/GenBank/DDBJ databases">
        <title>Tengunoibacter tsumagoiensis gen. nov., sp. nov., Dictyobacter kobayashii sp. nov., D. alpinus sp. nov., and D. joshuensis sp. nov. and description of Dictyobacteraceae fam. nov. within the order Ktedonobacterales isolated from Tengu-no-mugimeshi.</title>
        <authorList>
            <person name="Wang C.M."/>
            <person name="Zheng Y."/>
            <person name="Sakai Y."/>
            <person name="Toyoda A."/>
            <person name="Minakuchi Y."/>
            <person name="Abe K."/>
            <person name="Yokota A."/>
            <person name="Yabe S."/>
        </authorList>
    </citation>
    <scope>NUCLEOTIDE SEQUENCE [LARGE SCALE GENOMIC DNA]</scope>
    <source>
        <strain evidence="5">S-27</strain>
    </source>
</reference>
<dbReference type="InterPro" id="IPR001296">
    <property type="entry name" value="Glyco_trans_1"/>
</dbReference>
<comment type="caution">
    <text evidence="4">The sequence shown here is derived from an EMBL/GenBank/DDBJ whole genome shotgun (WGS) entry which is preliminary data.</text>
</comment>
<proteinExistence type="predicted"/>
<keyword evidence="1 4" id="KW-0808">Transferase</keyword>
<dbReference type="GO" id="GO:0009103">
    <property type="term" value="P:lipopolysaccharide biosynthetic process"/>
    <property type="evidence" value="ECO:0007669"/>
    <property type="project" value="TreeGrafter"/>
</dbReference>
<evidence type="ECO:0000313" key="5">
    <source>
        <dbReference type="Proteomes" id="UP000287224"/>
    </source>
</evidence>
<dbReference type="CDD" id="cd03809">
    <property type="entry name" value="GT4_MtfB-like"/>
    <property type="match status" value="1"/>
</dbReference>
<dbReference type="AlphaFoldDB" id="A0A401ZA93"/>
<dbReference type="EMBL" id="BIFQ01000001">
    <property type="protein sequence ID" value="GCE03785.1"/>
    <property type="molecule type" value="Genomic_DNA"/>
</dbReference>
<feature type="domain" description="Glycosyl transferase family 1" evidence="2">
    <location>
        <begin position="203"/>
        <end position="355"/>
    </location>
</feature>
<feature type="domain" description="Glycosyltransferase subfamily 4-like N-terminal" evidence="3">
    <location>
        <begin position="19"/>
        <end position="181"/>
    </location>
</feature>
<dbReference type="RefSeq" id="WP_126595019.1">
    <property type="nucleotide sequence ID" value="NZ_BIFQ01000001.1"/>
</dbReference>
<dbReference type="Gene3D" id="3.40.50.2000">
    <property type="entry name" value="Glycogen Phosphorylase B"/>
    <property type="match status" value="2"/>
</dbReference>
<keyword evidence="5" id="KW-1185">Reference proteome</keyword>
<dbReference type="PANTHER" id="PTHR46401:SF2">
    <property type="entry name" value="GLYCOSYLTRANSFERASE WBBK-RELATED"/>
    <property type="match status" value="1"/>
</dbReference>
<accession>A0A401ZA93</accession>
<dbReference type="OrthoDB" id="9769555at2"/>
<evidence type="ECO:0000259" key="2">
    <source>
        <dbReference type="Pfam" id="PF00534"/>
    </source>
</evidence>
<dbReference type="Proteomes" id="UP000287224">
    <property type="component" value="Unassembled WGS sequence"/>
</dbReference>
<dbReference type="InterPro" id="IPR028098">
    <property type="entry name" value="Glyco_trans_4-like_N"/>
</dbReference>
<dbReference type="GO" id="GO:0016757">
    <property type="term" value="F:glycosyltransferase activity"/>
    <property type="evidence" value="ECO:0007669"/>
    <property type="project" value="InterPro"/>
</dbReference>
<dbReference type="PANTHER" id="PTHR46401">
    <property type="entry name" value="GLYCOSYLTRANSFERASE WBBK-RELATED"/>
    <property type="match status" value="1"/>
</dbReference>
<evidence type="ECO:0000259" key="3">
    <source>
        <dbReference type="Pfam" id="PF13439"/>
    </source>
</evidence>
<protein>
    <submittedName>
        <fullName evidence="4">Glycosyl transferase family 1</fullName>
    </submittedName>
</protein>
<dbReference type="SUPFAM" id="SSF53756">
    <property type="entry name" value="UDP-Glycosyltransferase/glycogen phosphorylase"/>
    <property type="match status" value="1"/>
</dbReference>
<dbReference type="Pfam" id="PF13439">
    <property type="entry name" value="Glyco_transf_4"/>
    <property type="match status" value="1"/>
</dbReference>
<dbReference type="Pfam" id="PF00534">
    <property type="entry name" value="Glycos_transf_1"/>
    <property type="match status" value="1"/>
</dbReference>
<evidence type="ECO:0000313" key="4">
    <source>
        <dbReference type="EMBL" id="GCE03785.1"/>
    </source>
</evidence>
<name>A0A401ZA93_9CHLR</name>
<dbReference type="FunFam" id="3.40.50.2000:FF:000119">
    <property type="entry name" value="Glycosyl transferase group 1"/>
    <property type="match status" value="1"/>
</dbReference>
<gene>
    <name evidence="4" type="ORF">KDAU_11140</name>
</gene>
<organism evidence="4 5">
    <name type="scientific">Dictyobacter aurantiacus</name>
    <dbReference type="NCBI Taxonomy" id="1936993"/>
    <lineage>
        <taxon>Bacteria</taxon>
        <taxon>Bacillati</taxon>
        <taxon>Chloroflexota</taxon>
        <taxon>Ktedonobacteria</taxon>
        <taxon>Ktedonobacterales</taxon>
        <taxon>Dictyobacteraceae</taxon>
        <taxon>Dictyobacter</taxon>
    </lineage>
</organism>
<sequence>MHIGINAQLLSYGQSYRNGGVSRYIRYLLTQIARQPGNHTYTIFVNGQDVIEQLEHHPQITFLAAPWPESRPAARIAWEQLTLPRLVRQHQIDVLHSPVNVRPELLPARCASVVTLHDLAFLRFPHVLTPAKRLYHQTFTLRSLKRATLLITVSESTKRDVHELVGISYERIQAIYPCIDERFSNVSIEDKLDTFREKYGVAEGFILYLGTLEPRKNITTLLDAYAQLRQQHHIREKLVLAGGKGWLYDTIFARVRQLGLEQDVLFPGFVPDDEQALWYKSASVFAYPSLYEGFGIPVAEALACGTPVVTSNVSSLPEAGAGLALCVDPQDVTALSAALYQALTDQTLRERCQCQATMVAQQFSARTMAKKTIAAYELAAKIHHSQRITFVQ</sequence>